<evidence type="ECO:0000256" key="4">
    <source>
        <dbReference type="ARBA" id="ARBA00022692"/>
    </source>
</evidence>
<dbReference type="PANTHER" id="PTHR48416">
    <property type="entry name" value="CYTOCHROME C OXIDASE SUBUNIT 6C"/>
    <property type="match status" value="1"/>
</dbReference>
<keyword evidence="7" id="KW-0496">Mitochondrion</keyword>
<protein>
    <submittedName>
        <fullName evidence="10">Cytochrome c oxidase subunit 6C</fullName>
    </submittedName>
</protein>
<organism evidence="10 11">
    <name type="scientific">Zootermopsis nevadensis</name>
    <name type="common">Dampwood termite</name>
    <dbReference type="NCBI Taxonomy" id="136037"/>
    <lineage>
        <taxon>Eukaryota</taxon>
        <taxon>Metazoa</taxon>
        <taxon>Ecdysozoa</taxon>
        <taxon>Arthropoda</taxon>
        <taxon>Hexapoda</taxon>
        <taxon>Insecta</taxon>
        <taxon>Pterygota</taxon>
        <taxon>Neoptera</taxon>
        <taxon>Polyneoptera</taxon>
        <taxon>Dictyoptera</taxon>
        <taxon>Blattodea</taxon>
        <taxon>Blattoidea</taxon>
        <taxon>Termitoidae</taxon>
        <taxon>Termopsidae</taxon>
        <taxon>Zootermopsis</taxon>
    </lineage>
</organism>
<evidence type="ECO:0000256" key="5">
    <source>
        <dbReference type="ARBA" id="ARBA00022792"/>
    </source>
</evidence>
<dbReference type="Pfam" id="PF02937">
    <property type="entry name" value="COX6C"/>
    <property type="match status" value="1"/>
</dbReference>
<gene>
    <name evidence="10" type="ORF">L798_14443</name>
</gene>
<dbReference type="InterPro" id="IPR051389">
    <property type="entry name" value="Cytochrome_c_oxidase_VIc"/>
</dbReference>
<dbReference type="Proteomes" id="UP000027135">
    <property type="component" value="Unassembled WGS sequence"/>
</dbReference>
<dbReference type="InParanoid" id="A0A067QN99"/>
<comment type="similarity">
    <text evidence="3">Belongs to the cytochrome c oxidase subunit 6c family.</text>
</comment>
<dbReference type="GO" id="GO:0005743">
    <property type="term" value="C:mitochondrial inner membrane"/>
    <property type="evidence" value="ECO:0007669"/>
    <property type="project" value="UniProtKB-SubCell"/>
</dbReference>
<comment type="pathway">
    <text evidence="2">Energy metabolism; oxidative phosphorylation.</text>
</comment>
<name>A0A067QN99_ZOONE</name>
<evidence type="ECO:0000313" key="10">
    <source>
        <dbReference type="EMBL" id="KDR10921.1"/>
    </source>
</evidence>
<sequence>MAEKSVQKIPKPQLRGLLASSLKFHLPAAIAVSAVTTVLFKIFWVDRRRARYAEFYKNYDAEKDFERMRKAGVFKSC</sequence>
<dbReference type="OMA" id="KNYDAMK"/>
<comment type="subcellular location">
    <subcellularLocation>
        <location evidence="1">Mitochondrion inner membrane</location>
        <topology evidence="1">Single-pass membrane protein</topology>
    </subcellularLocation>
</comment>
<dbReference type="PANTHER" id="PTHR48416:SF1">
    <property type="entry name" value="CYTOCHROME C OXIDASE SUBUNIT 6C"/>
    <property type="match status" value="1"/>
</dbReference>
<evidence type="ECO:0000256" key="8">
    <source>
        <dbReference type="ARBA" id="ARBA00023136"/>
    </source>
</evidence>
<evidence type="ECO:0000256" key="2">
    <source>
        <dbReference type="ARBA" id="ARBA00004673"/>
    </source>
</evidence>
<accession>A0A067QN99</accession>
<evidence type="ECO:0000313" key="11">
    <source>
        <dbReference type="Proteomes" id="UP000027135"/>
    </source>
</evidence>
<dbReference type="OrthoDB" id="10051322at2759"/>
<keyword evidence="11" id="KW-1185">Reference proteome</keyword>
<keyword evidence="5" id="KW-0999">Mitochondrion inner membrane</keyword>
<evidence type="ECO:0000256" key="6">
    <source>
        <dbReference type="ARBA" id="ARBA00022989"/>
    </source>
</evidence>
<evidence type="ECO:0000256" key="9">
    <source>
        <dbReference type="SAM" id="Phobius"/>
    </source>
</evidence>
<dbReference type="eggNOG" id="ENOG502SEI2">
    <property type="taxonomic scope" value="Eukaryota"/>
</dbReference>
<dbReference type="InterPro" id="IPR037169">
    <property type="entry name" value="Cytochrome_c_oxidase_VIc_sf"/>
</dbReference>
<dbReference type="EMBL" id="KK853131">
    <property type="protein sequence ID" value="KDR10921.1"/>
    <property type="molecule type" value="Genomic_DNA"/>
</dbReference>
<dbReference type="InterPro" id="IPR034884">
    <property type="entry name" value="Cytochrome_c_oxidase_VIc/VIIs"/>
</dbReference>
<evidence type="ECO:0000256" key="3">
    <source>
        <dbReference type="ARBA" id="ARBA00007204"/>
    </source>
</evidence>
<feature type="transmembrane region" description="Helical" evidence="9">
    <location>
        <begin position="24"/>
        <end position="44"/>
    </location>
</feature>
<dbReference type="Gene3D" id="4.10.93.10">
    <property type="entry name" value="Mitochondrial cytochrome c oxidase subunit VIc/VIIs"/>
    <property type="match status" value="1"/>
</dbReference>
<dbReference type="CDD" id="cd22901">
    <property type="entry name" value="CcO_VIc"/>
    <property type="match status" value="1"/>
</dbReference>
<evidence type="ECO:0000256" key="7">
    <source>
        <dbReference type="ARBA" id="ARBA00023128"/>
    </source>
</evidence>
<dbReference type="SUPFAM" id="SSF81415">
    <property type="entry name" value="Mitochondrial cytochrome c oxidase subunit VIc"/>
    <property type="match status" value="1"/>
</dbReference>
<dbReference type="FunCoup" id="A0A067QN99">
    <property type="interactions" value="1020"/>
</dbReference>
<reference evidence="10 11" key="1">
    <citation type="journal article" date="2014" name="Nat. Commun.">
        <title>Molecular traces of alternative social organization in a termite genome.</title>
        <authorList>
            <person name="Terrapon N."/>
            <person name="Li C."/>
            <person name="Robertson H.M."/>
            <person name="Ji L."/>
            <person name="Meng X."/>
            <person name="Booth W."/>
            <person name="Chen Z."/>
            <person name="Childers C.P."/>
            <person name="Glastad K.M."/>
            <person name="Gokhale K."/>
            <person name="Gowin J."/>
            <person name="Gronenberg W."/>
            <person name="Hermansen R.A."/>
            <person name="Hu H."/>
            <person name="Hunt B.G."/>
            <person name="Huylmans A.K."/>
            <person name="Khalil S.M."/>
            <person name="Mitchell R.D."/>
            <person name="Munoz-Torres M.C."/>
            <person name="Mustard J.A."/>
            <person name="Pan H."/>
            <person name="Reese J.T."/>
            <person name="Scharf M.E."/>
            <person name="Sun F."/>
            <person name="Vogel H."/>
            <person name="Xiao J."/>
            <person name="Yang W."/>
            <person name="Yang Z."/>
            <person name="Yang Z."/>
            <person name="Zhou J."/>
            <person name="Zhu J."/>
            <person name="Brent C.S."/>
            <person name="Elsik C.G."/>
            <person name="Goodisman M.A."/>
            <person name="Liberles D.A."/>
            <person name="Roe R.M."/>
            <person name="Vargo E.L."/>
            <person name="Vilcinskas A."/>
            <person name="Wang J."/>
            <person name="Bornberg-Bauer E."/>
            <person name="Korb J."/>
            <person name="Zhang G."/>
            <person name="Liebig J."/>
        </authorList>
    </citation>
    <scope>NUCLEOTIDE SEQUENCE [LARGE SCALE GENOMIC DNA]</scope>
    <source>
        <tissue evidence="10">Whole organism</tissue>
    </source>
</reference>
<keyword evidence="6 9" id="KW-1133">Transmembrane helix</keyword>
<keyword evidence="4 9" id="KW-0812">Transmembrane</keyword>
<keyword evidence="8 9" id="KW-0472">Membrane</keyword>
<dbReference type="STRING" id="136037.A0A067QN99"/>
<evidence type="ECO:0000256" key="1">
    <source>
        <dbReference type="ARBA" id="ARBA00004434"/>
    </source>
</evidence>
<dbReference type="AlphaFoldDB" id="A0A067QN99"/>
<proteinExistence type="inferred from homology"/>